<feature type="region of interest" description="Disordered" evidence="2">
    <location>
        <begin position="1"/>
        <end position="48"/>
    </location>
</feature>
<feature type="compositionally biased region" description="Basic and acidic residues" evidence="2">
    <location>
        <begin position="152"/>
        <end position="182"/>
    </location>
</feature>
<feature type="region of interest" description="Disordered" evidence="2">
    <location>
        <begin position="142"/>
        <end position="197"/>
    </location>
</feature>
<accession>A0A8K0SML6</accession>
<dbReference type="OrthoDB" id="610608at2759"/>
<keyword evidence="1" id="KW-0863">Zinc-finger</keyword>
<keyword evidence="5" id="KW-1185">Reference proteome</keyword>
<dbReference type="GO" id="GO:0008270">
    <property type="term" value="F:zinc ion binding"/>
    <property type="evidence" value="ECO:0007669"/>
    <property type="project" value="UniProtKB-KW"/>
</dbReference>
<evidence type="ECO:0000313" key="5">
    <source>
        <dbReference type="Proteomes" id="UP000813444"/>
    </source>
</evidence>
<feature type="region of interest" description="Disordered" evidence="2">
    <location>
        <begin position="414"/>
        <end position="439"/>
    </location>
</feature>
<name>A0A8K0SML6_9HYPO</name>
<feature type="region of interest" description="Disordered" evidence="2">
    <location>
        <begin position="529"/>
        <end position="633"/>
    </location>
</feature>
<dbReference type="InterPro" id="IPR013087">
    <property type="entry name" value="Znf_C2H2_type"/>
</dbReference>
<gene>
    <name evidence="4" type="ORF">B0I35DRAFT_85590</name>
</gene>
<organism evidence="4 5">
    <name type="scientific">Stachybotrys elegans</name>
    <dbReference type="NCBI Taxonomy" id="80388"/>
    <lineage>
        <taxon>Eukaryota</taxon>
        <taxon>Fungi</taxon>
        <taxon>Dikarya</taxon>
        <taxon>Ascomycota</taxon>
        <taxon>Pezizomycotina</taxon>
        <taxon>Sordariomycetes</taxon>
        <taxon>Hypocreomycetidae</taxon>
        <taxon>Hypocreales</taxon>
        <taxon>Stachybotryaceae</taxon>
        <taxon>Stachybotrys</taxon>
    </lineage>
</organism>
<dbReference type="PANTHER" id="PTHR38166">
    <property type="entry name" value="C2H2-TYPE DOMAIN-CONTAINING PROTEIN-RELATED"/>
    <property type="match status" value="1"/>
</dbReference>
<evidence type="ECO:0000313" key="4">
    <source>
        <dbReference type="EMBL" id="KAH7309728.1"/>
    </source>
</evidence>
<reference evidence="4" key="1">
    <citation type="journal article" date="2021" name="Nat. Commun.">
        <title>Genetic determinants of endophytism in the Arabidopsis root mycobiome.</title>
        <authorList>
            <person name="Mesny F."/>
            <person name="Miyauchi S."/>
            <person name="Thiergart T."/>
            <person name="Pickel B."/>
            <person name="Atanasova L."/>
            <person name="Karlsson M."/>
            <person name="Huettel B."/>
            <person name="Barry K.W."/>
            <person name="Haridas S."/>
            <person name="Chen C."/>
            <person name="Bauer D."/>
            <person name="Andreopoulos W."/>
            <person name="Pangilinan J."/>
            <person name="LaButti K."/>
            <person name="Riley R."/>
            <person name="Lipzen A."/>
            <person name="Clum A."/>
            <person name="Drula E."/>
            <person name="Henrissat B."/>
            <person name="Kohler A."/>
            <person name="Grigoriev I.V."/>
            <person name="Martin F.M."/>
            <person name="Hacquard S."/>
        </authorList>
    </citation>
    <scope>NUCLEOTIDE SEQUENCE</scope>
    <source>
        <strain evidence="4">MPI-CAGE-CH-0235</strain>
    </source>
</reference>
<feature type="domain" description="C2H2-type" evidence="3">
    <location>
        <begin position="387"/>
        <end position="408"/>
    </location>
</feature>
<feature type="compositionally biased region" description="Polar residues" evidence="2">
    <location>
        <begin position="592"/>
        <end position="601"/>
    </location>
</feature>
<evidence type="ECO:0000256" key="2">
    <source>
        <dbReference type="SAM" id="MobiDB-lite"/>
    </source>
</evidence>
<sequence>MSQQGVGRAQSGPQFLPFRPRSRARSDTASISSTTEKRPTHLVPHDASHHKYLLESSYYSSARGHIRSPTASSISSVMSGSIDTATTRSLASPISTSYASDCLESLTEYSDEEENTCSIIKSYHLPKGSYSSCFTFFDDDSGSSDRAPSADPQRDVRSRTQTPEPRERDELSETANHVKQETYDDETPSGLHECAPSQDAAETVHDLETGSVASDDDCFADDSQVLLDFALQRVYGLELREACIPMAASQRLTLNYIRELGQLMWQAPVDGQGANNMPSSMSTPSQGSSSDSQRGGKRKKQGNNGKPDDGAEETSDGEGAGDLPPKRPKPNPKEDESLRLSCPFRKRNPHRFNVRDHHSCAMTYFPKFAELRQHIVKQHKRDDPSAFMCDRCNRDFLTRKELRDHQRLPKEQMCDISDHDPESGIDGPTANKLLSRKRASGTTPEVQWREVWNIVFPDDEDAKIQSYHFTPVIEHFELSSRYLESFHLLQGSLRNMISNPNTLDTLATQFQQCFIESVQRCIRTAQNMPYANRSNKKNEPPKGQNVFNDYAVPRKGRGILPRPDSGVVMDDGSDESGSTTGGANNESKDSGRNSARNSQYSIVKPTSHPSRESLQPQNSYSMMQSQSQSQSHYMQISPEALMSLDPSAITGVNHDVQVWSDGLPGPPQTTLALPEYFIPATASNVTPTPDLGDWNTSFYQDGNGPGMDDFGFTSRQY</sequence>
<feature type="region of interest" description="Disordered" evidence="2">
    <location>
        <begin position="269"/>
        <end position="342"/>
    </location>
</feature>
<keyword evidence="1" id="KW-0479">Metal-binding</keyword>
<dbReference type="Proteomes" id="UP000813444">
    <property type="component" value="Unassembled WGS sequence"/>
</dbReference>
<proteinExistence type="predicted"/>
<comment type="caution">
    <text evidence="4">The sequence shown here is derived from an EMBL/GenBank/DDBJ whole genome shotgun (WGS) entry which is preliminary data.</text>
</comment>
<dbReference type="EMBL" id="JAGPNK010000013">
    <property type="protein sequence ID" value="KAH7309728.1"/>
    <property type="molecule type" value="Genomic_DNA"/>
</dbReference>
<feature type="compositionally biased region" description="Low complexity" evidence="2">
    <location>
        <begin position="279"/>
        <end position="293"/>
    </location>
</feature>
<dbReference type="PANTHER" id="PTHR38166:SF1">
    <property type="entry name" value="C2H2-TYPE DOMAIN-CONTAINING PROTEIN"/>
    <property type="match status" value="1"/>
</dbReference>
<dbReference type="PROSITE" id="PS50157">
    <property type="entry name" value="ZINC_FINGER_C2H2_2"/>
    <property type="match status" value="1"/>
</dbReference>
<evidence type="ECO:0000256" key="1">
    <source>
        <dbReference type="PROSITE-ProRule" id="PRU00042"/>
    </source>
</evidence>
<protein>
    <recommendedName>
        <fullName evidence="3">C2H2-type domain-containing protein</fullName>
    </recommendedName>
</protein>
<feature type="compositionally biased region" description="Low complexity" evidence="2">
    <location>
        <begin position="615"/>
        <end position="633"/>
    </location>
</feature>
<dbReference type="AlphaFoldDB" id="A0A8K0SML6"/>
<evidence type="ECO:0000259" key="3">
    <source>
        <dbReference type="PROSITE" id="PS50157"/>
    </source>
</evidence>
<feature type="compositionally biased region" description="Basic and acidic residues" evidence="2">
    <location>
        <begin position="35"/>
        <end position="48"/>
    </location>
</feature>
<keyword evidence="1" id="KW-0862">Zinc</keyword>